<dbReference type="AlphaFoldDB" id="A0A6S6QVQ7"/>
<dbReference type="SUPFAM" id="SSF53335">
    <property type="entry name" value="S-adenosyl-L-methionine-dependent methyltransferases"/>
    <property type="match status" value="1"/>
</dbReference>
<gene>
    <name evidence="2" type="ORF">acsn021_22430</name>
</gene>
<dbReference type="KEGG" id="acel:acsn021_22430"/>
<dbReference type="Pfam" id="PF13727">
    <property type="entry name" value="CoA_binding_3"/>
    <property type="match status" value="1"/>
</dbReference>
<dbReference type="PANTHER" id="PTHR43318">
    <property type="entry name" value="UDP-N-ACETYLGLUCOSAMINE 4,6-DEHYDRATASE"/>
    <property type="match status" value="1"/>
</dbReference>
<dbReference type="Gene3D" id="3.40.50.720">
    <property type="entry name" value="NAD(P)-binding Rossmann-like Domain"/>
    <property type="match status" value="2"/>
</dbReference>
<dbReference type="InterPro" id="IPR036291">
    <property type="entry name" value="NAD(P)-bd_dom_sf"/>
</dbReference>
<keyword evidence="3" id="KW-1185">Reference proteome</keyword>
<dbReference type="SUPFAM" id="SSF51735">
    <property type="entry name" value="NAD(P)-binding Rossmann-fold domains"/>
    <property type="match status" value="1"/>
</dbReference>
<organism evidence="2 3">
    <name type="scientific">Anaerocolumna cellulosilytica</name>
    <dbReference type="NCBI Taxonomy" id="433286"/>
    <lineage>
        <taxon>Bacteria</taxon>
        <taxon>Bacillati</taxon>
        <taxon>Bacillota</taxon>
        <taxon>Clostridia</taxon>
        <taxon>Lachnospirales</taxon>
        <taxon>Lachnospiraceae</taxon>
        <taxon>Anaerocolumna</taxon>
    </lineage>
</organism>
<dbReference type="CDD" id="cd05237">
    <property type="entry name" value="UDP_invert_4-6DH_SDR_e"/>
    <property type="match status" value="1"/>
</dbReference>
<dbReference type="RefSeq" id="WP_243182293.1">
    <property type="nucleotide sequence ID" value="NZ_AP023367.1"/>
</dbReference>
<accession>A0A6S6QVQ7</accession>
<dbReference type="InterPro" id="IPR051203">
    <property type="entry name" value="Polysaccharide_Synthase-Rel"/>
</dbReference>
<dbReference type="InterPro" id="IPR029063">
    <property type="entry name" value="SAM-dependent_MTases_sf"/>
</dbReference>
<evidence type="ECO:0000313" key="3">
    <source>
        <dbReference type="Proteomes" id="UP000515561"/>
    </source>
</evidence>
<evidence type="ECO:0000313" key="2">
    <source>
        <dbReference type="EMBL" id="BCJ94674.1"/>
    </source>
</evidence>
<dbReference type="EMBL" id="AP023367">
    <property type="protein sequence ID" value="BCJ94674.1"/>
    <property type="molecule type" value="Genomic_DNA"/>
</dbReference>
<dbReference type="InterPro" id="IPR003869">
    <property type="entry name" value="Polysac_CapD-like"/>
</dbReference>
<protein>
    <submittedName>
        <fullName evidence="2">Nucleoside-diphosphate sugar epimerase</fullName>
    </submittedName>
</protein>
<dbReference type="Proteomes" id="UP000515561">
    <property type="component" value="Chromosome"/>
</dbReference>
<evidence type="ECO:0000256" key="1">
    <source>
        <dbReference type="ARBA" id="ARBA00007430"/>
    </source>
</evidence>
<proteinExistence type="inferred from homology"/>
<dbReference type="PANTHER" id="PTHR43318:SF1">
    <property type="entry name" value="POLYSACCHARIDE BIOSYNTHESIS PROTEIN EPSC-RELATED"/>
    <property type="match status" value="1"/>
</dbReference>
<dbReference type="Pfam" id="PF02719">
    <property type="entry name" value="Polysacc_synt_2"/>
    <property type="match status" value="1"/>
</dbReference>
<reference evidence="2 3" key="1">
    <citation type="journal article" date="2016" name="Int. J. Syst. Evol. Microbiol.">
        <title>Descriptions of Anaerotaenia torta gen. nov., sp. nov. and Anaerocolumna cellulosilytica gen. nov., sp. nov. isolated from a methanogenic reactor of cattle waste.</title>
        <authorList>
            <person name="Uek A."/>
            <person name="Ohtaki Y."/>
            <person name="Kaku N."/>
            <person name="Ueki K."/>
        </authorList>
    </citation>
    <scope>NUCLEOTIDE SEQUENCE [LARGE SCALE GENOMIC DNA]</scope>
    <source>
        <strain evidence="2 3">SN021</strain>
    </source>
</reference>
<sequence length="621" mass="70279">MFLRKYHKEIIFLLDLTLTSTVFFFLFFILPEAVLVKLSFTALLPVFLLYIICDMIAHRFFKTYESLWRYAKSKEYLTLFFDRLTGFFIFSITYKFLLPLKVSLVQIFSSYGISLLAMFVIRLGYRQFREHGQNGCKPNSNLVAILGAGEAGVRLLEALNNNPNSNYEIICFIDDSIEKIGKVIHGVEVKGPISDIADILSKIPIKEIIFAIPSATALRKKEILELCSKQECRVRILPGALSLLQNENLKNPWNTIRDIQIEELLGREQIVFEDEAVKSFLSGKVILVTGGGGSIGSELCRQIAKAEPKQLIILDIYENNAYEIQQELFQIYRMTLDVKIEIASIRDFHKINYLFRLYRPAIVFHAAAHKHVPLMEDCPEEAVKNNILGTYHVVKAADTYQVEKFVLISTDKAVNPTNVMGASKRFCEMLLQSMKGISKTEFVAVRFGNVLGSNGSVIPLFQKQIAAGGPVTITDKRIVRYFMTITEAAQLVLQAGSMASSSEIYILDMGQPVKILDLAENLIRLSGYVPYTEIPIIESGLRPGEKLYEELLTKSEELIATSNHKIFIERQKNISHKELIDKLELLQSALLEKSNSSIKTTLKEVVPTYCDPEEVNQGIEQ</sequence>
<name>A0A6S6QVQ7_9FIRM</name>
<comment type="similarity">
    <text evidence="1">Belongs to the polysaccharide synthase family.</text>
</comment>